<dbReference type="Gene3D" id="2.40.30.100">
    <property type="entry name" value="AF2212/PG0164-like"/>
    <property type="match status" value="1"/>
</dbReference>
<sequence length="167" mass="18471">MPAGLTYTASIQRLPHLINTHYLEVTPEQIQQLGGKMKVRLLCTINGKLTFQGGLVALGNGSAYITLNKQRMQQLGVNYLDQVEVTLQKDTSPIGTPMPEELAEALHQDPEAASRFRALPDSLKRYLLQHVAGVKSSQLRIDRALLLLSNLKQLAPGKETFKNLLAK</sequence>
<dbReference type="InterPro" id="IPR015018">
    <property type="entry name" value="DUF1905"/>
</dbReference>
<dbReference type="KEGG" id="nib:GU926_04390"/>
<organism evidence="1 2">
    <name type="scientific">Nibribacter ruber</name>
    <dbReference type="NCBI Taxonomy" id="2698458"/>
    <lineage>
        <taxon>Bacteria</taxon>
        <taxon>Pseudomonadati</taxon>
        <taxon>Bacteroidota</taxon>
        <taxon>Cytophagia</taxon>
        <taxon>Cytophagales</taxon>
        <taxon>Hymenobacteraceae</taxon>
        <taxon>Nibribacter</taxon>
    </lineage>
</organism>
<dbReference type="Pfam" id="PF08922">
    <property type="entry name" value="DUF1905"/>
    <property type="match status" value="1"/>
</dbReference>
<dbReference type="AlphaFoldDB" id="A0A6P1NXU4"/>
<keyword evidence="2" id="KW-1185">Reference proteome</keyword>
<evidence type="ECO:0000313" key="1">
    <source>
        <dbReference type="EMBL" id="QHL86715.1"/>
    </source>
</evidence>
<accession>A0A6P1NXU4</accession>
<dbReference type="Pfam" id="PF13376">
    <property type="entry name" value="OmdA"/>
    <property type="match status" value="1"/>
</dbReference>
<dbReference type="InterPro" id="IPR037079">
    <property type="entry name" value="AF2212/PG0164-like_sf"/>
</dbReference>
<dbReference type="SUPFAM" id="SSF141694">
    <property type="entry name" value="AF2212/PG0164-like"/>
    <property type="match status" value="1"/>
</dbReference>
<evidence type="ECO:0000313" key="2">
    <source>
        <dbReference type="Proteomes" id="UP000464214"/>
    </source>
</evidence>
<reference evidence="1 2" key="1">
    <citation type="submission" date="2020-01" db="EMBL/GenBank/DDBJ databases">
        <authorList>
            <person name="Kim M."/>
        </authorList>
    </citation>
    <scope>NUCLEOTIDE SEQUENCE [LARGE SCALE GENOMIC DNA]</scope>
    <source>
        <strain evidence="1 2">BT10</strain>
    </source>
</reference>
<protein>
    <submittedName>
        <fullName evidence="1">DUF1905 domain-containing protein</fullName>
    </submittedName>
</protein>
<dbReference type="Proteomes" id="UP000464214">
    <property type="component" value="Chromosome"/>
</dbReference>
<dbReference type="RefSeq" id="WP_160689382.1">
    <property type="nucleotide sequence ID" value="NZ_CP047897.1"/>
</dbReference>
<proteinExistence type="predicted"/>
<name>A0A6P1NXU4_9BACT</name>
<dbReference type="EMBL" id="CP047897">
    <property type="protein sequence ID" value="QHL86715.1"/>
    <property type="molecule type" value="Genomic_DNA"/>
</dbReference>
<gene>
    <name evidence="1" type="ORF">GU926_04390</name>
</gene>